<dbReference type="InterPro" id="IPR013750">
    <property type="entry name" value="GHMP_kinase_C_dom"/>
</dbReference>
<evidence type="ECO:0000256" key="2">
    <source>
        <dbReference type="ARBA" id="ARBA00012052"/>
    </source>
</evidence>
<reference evidence="12" key="1">
    <citation type="submission" date="2020-10" db="EMBL/GenBank/DDBJ databases">
        <authorList>
            <person name="Gilroy R."/>
        </authorList>
    </citation>
    <scope>NUCLEOTIDE SEQUENCE</scope>
    <source>
        <strain evidence="12">ChiBcec7-5410</strain>
    </source>
</reference>
<feature type="binding site" evidence="9">
    <location>
        <begin position="89"/>
        <end position="99"/>
    </location>
    <ligand>
        <name>ATP</name>
        <dbReference type="ChEBI" id="CHEBI:30616"/>
    </ligand>
</feature>
<dbReference type="NCBIfam" id="TIGR00154">
    <property type="entry name" value="ispE"/>
    <property type="match status" value="1"/>
</dbReference>
<dbReference type="InterPro" id="IPR006204">
    <property type="entry name" value="GHMP_kinase_N_dom"/>
</dbReference>
<comment type="function">
    <text evidence="9">Catalyzes the phosphorylation of the position 2 hydroxy group of 4-diphosphocytidyl-2C-methyl-D-erythritol.</text>
</comment>
<dbReference type="PANTHER" id="PTHR43527:SF2">
    <property type="entry name" value="4-DIPHOSPHOCYTIDYL-2-C-METHYL-D-ERYTHRITOL KINASE, CHLOROPLASTIC"/>
    <property type="match status" value="1"/>
</dbReference>
<reference evidence="12" key="2">
    <citation type="journal article" date="2021" name="PeerJ">
        <title>Extensive microbial diversity within the chicken gut microbiome revealed by metagenomics and culture.</title>
        <authorList>
            <person name="Gilroy R."/>
            <person name="Ravi A."/>
            <person name="Getino M."/>
            <person name="Pursley I."/>
            <person name="Horton D.L."/>
            <person name="Alikhan N.F."/>
            <person name="Baker D."/>
            <person name="Gharbi K."/>
            <person name="Hall N."/>
            <person name="Watson M."/>
            <person name="Adriaenssens E.M."/>
            <person name="Foster-Nyarko E."/>
            <person name="Jarju S."/>
            <person name="Secka A."/>
            <person name="Antonio M."/>
            <person name="Oren A."/>
            <person name="Chaudhuri R.R."/>
            <person name="La Ragione R."/>
            <person name="Hildebrand F."/>
            <person name="Pallen M.J."/>
        </authorList>
    </citation>
    <scope>NUCLEOTIDE SEQUENCE</scope>
    <source>
        <strain evidence="12">ChiBcec7-5410</strain>
    </source>
</reference>
<comment type="pathway">
    <text evidence="9">Isoprenoid biosynthesis; isopentenyl diphosphate biosynthesis via DXP pathway; isopentenyl diphosphate from 1-deoxy-D-xylulose 5-phosphate: step 3/6.</text>
</comment>
<evidence type="ECO:0000259" key="11">
    <source>
        <dbReference type="Pfam" id="PF08544"/>
    </source>
</evidence>
<dbReference type="Proteomes" id="UP000824160">
    <property type="component" value="Unassembled WGS sequence"/>
</dbReference>
<feature type="active site" evidence="9">
    <location>
        <position position="11"/>
    </location>
</feature>
<dbReference type="InterPro" id="IPR014721">
    <property type="entry name" value="Ribsml_uS5_D2-typ_fold_subgr"/>
</dbReference>
<dbReference type="Gene3D" id="3.30.230.10">
    <property type="match status" value="1"/>
</dbReference>
<proteinExistence type="inferred from homology"/>
<dbReference type="EC" id="2.7.1.148" evidence="2 9"/>
<dbReference type="Pfam" id="PF00288">
    <property type="entry name" value="GHMP_kinases_N"/>
    <property type="match status" value="1"/>
</dbReference>
<dbReference type="Gene3D" id="3.30.70.890">
    <property type="entry name" value="GHMP kinase, C-terminal domain"/>
    <property type="match status" value="1"/>
</dbReference>
<dbReference type="InterPro" id="IPR020568">
    <property type="entry name" value="Ribosomal_Su5_D2-typ_SF"/>
</dbReference>
<dbReference type="GO" id="GO:0005524">
    <property type="term" value="F:ATP binding"/>
    <property type="evidence" value="ECO:0007669"/>
    <property type="project" value="UniProtKB-UniRule"/>
</dbReference>
<comment type="similarity">
    <text evidence="1 9">Belongs to the GHMP kinase family. IspE subfamily.</text>
</comment>
<protein>
    <recommendedName>
        <fullName evidence="3 9">4-diphosphocytidyl-2-C-methyl-D-erythritol kinase</fullName>
        <shortName evidence="9">CMK</shortName>
        <ecNumber evidence="2 9">2.7.1.148</ecNumber>
    </recommendedName>
    <alternativeName>
        <fullName evidence="8 9">4-(cytidine-5'-diphospho)-2-C-methyl-D-erythritol kinase</fullName>
    </alternativeName>
</protein>
<dbReference type="HAMAP" id="MF_00061">
    <property type="entry name" value="IspE"/>
    <property type="match status" value="1"/>
</dbReference>
<dbReference type="PIRSF" id="PIRSF010376">
    <property type="entry name" value="IspE"/>
    <property type="match status" value="1"/>
</dbReference>
<evidence type="ECO:0000256" key="6">
    <source>
        <dbReference type="ARBA" id="ARBA00022777"/>
    </source>
</evidence>
<dbReference type="InterPro" id="IPR036554">
    <property type="entry name" value="GHMP_kinase_C_sf"/>
</dbReference>
<evidence type="ECO:0000259" key="10">
    <source>
        <dbReference type="Pfam" id="PF00288"/>
    </source>
</evidence>
<keyword evidence="7 9" id="KW-0067">ATP-binding</keyword>
<dbReference type="AlphaFoldDB" id="A0A9D1H549"/>
<evidence type="ECO:0000256" key="3">
    <source>
        <dbReference type="ARBA" id="ARBA00017473"/>
    </source>
</evidence>
<dbReference type="InterPro" id="IPR004424">
    <property type="entry name" value="IspE"/>
</dbReference>
<name>A0A9D1H549_9FIRM</name>
<sequence length="287" mass="30528">MDKIILLARAKLNLSLDITGLREDGYHLMDMVMQSVSLSDCVTLEKSDTLSPDDFEYSESDTGYRAAKLFLDTTGVKGGVKVSIEKTIPSQAGMAGGSADAAAVLVGLNRMYATGLNRNELCAMGVKIGADVPFCLVGGTARVGGIGEKIEPLPFFGQGHYLIVKPPFGVSTPAAFKAFDSMPDCPRPDQKRLIAAMERFDIAEMAAATENVLERAAVLDTIGQIRRALIEHGAGMSLMTGSGSAVFGLYERIEDAVKAANMPEIRKLGEIFVCSPAPEGVTVAMEN</sequence>
<dbReference type="SUPFAM" id="SSF55060">
    <property type="entry name" value="GHMP Kinase, C-terminal domain"/>
    <property type="match status" value="1"/>
</dbReference>
<accession>A0A9D1H549</accession>
<feature type="domain" description="GHMP kinase N-terminal" evidence="10">
    <location>
        <begin position="64"/>
        <end position="139"/>
    </location>
</feature>
<dbReference type="GO" id="GO:0050515">
    <property type="term" value="F:4-(cytidine 5'-diphospho)-2-C-methyl-D-erythritol kinase activity"/>
    <property type="evidence" value="ECO:0007669"/>
    <property type="project" value="UniProtKB-UniRule"/>
</dbReference>
<dbReference type="GO" id="GO:0019288">
    <property type="term" value="P:isopentenyl diphosphate biosynthetic process, methylerythritol 4-phosphate pathway"/>
    <property type="evidence" value="ECO:0007669"/>
    <property type="project" value="UniProtKB-UniRule"/>
</dbReference>
<keyword evidence="9" id="KW-0414">Isoprene biosynthesis</keyword>
<organism evidence="12 13">
    <name type="scientific">Candidatus Faecivivens stercoripullorum</name>
    <dbReference type="NCBI Taxonomy" id="2840805"/>
    <lineage>
        <taxon>Bacteria</taxon>
        <taxon>Bacillati</taxon>
        <taxon>Bacillota</taxon>
        <taxon>Clostridia</taxon>
        <taxon>Eubacteriales</taxon>
        <taxon>Oscillospiraceae</taxon>
        <taxon>Oscillospiraceae incertae sedis</taxon>
        <taxon>Candidatus Faecivivens</taxon>
    </lineage>
</organism>
<dbReference type="GO" id="GO:0016114">
    <property type="term" value="P:terpenoid biosynthetic process"/>
    <property type="evidence" value="ECO:0007669"/>
    <property type="project" value="UniProtKB-UniRule"/>
</dbReference>
<evidence type="ECO:0000256" key="7">
    <source>
        <dbReference type="ARBA" id="ARBA00022840"/>
    </source>
</evidence>
<evidence type="ECO:0000256" key="9">
    <source>
        <dbReference type="HAMAP-Rule" id="MF_00061"/>
    </source>
</evidence>
<feature type="active site" evidence="9">
    <location>
        <position position="131"/>
    </location>
</feature>
<evidence type="ECO:0000313" key="13">
    <source>
        <dbReference type="Proteomes" id="UP000824160"/>
    </source>
</evidence>
<keyword evidence="4 9" id="KW-0808">Transferase</keyword>
<evidence type="ECO:0000313" key="12">
    <source>
        <dbReference type="EMBL" id="HIT94082.1"/>
    </source>
</evidence>
<keyword evidence="6 9" id="KW-0418">Kinase</keyword>
<dbReference type="Pfam" id="PF08544">
    <property type="entry name" value="GHMP_kinases_C"/>
    <property type="match status" value="1"/>
</dbReference>
<comment type="catalytic activity">
    <reaction evidence="9">
        <text>4-CDP-2-C-methyl-D-erythritol + ATP = 4-CDP-2-C-methyl-D-erythritol 2-phosphate + ADP + H(+)</text>
        <dbReference type="Rhea" id="RHEA:18437"/>
        <dbReference type="ChEBI" id="CHEBI:15378"/>
        <dbReference type="ChEBI" id="CHEBI:30616"/>
        <dbReference type="ChEBI" id="CHEBI:57823"/>
        <dbReference type="ChEBI" id="CHEBI:57919"/>
        <dbReference type="ChEBI" id="CHEBI:456216"/>
        <dbReference type="EC" id="2.7.1.148"/>
    </reaction>
</comment>
<dbReference type="EMBL" id="DVLW01000076">
    <property type="protein sequence ID" value="HIT94082.1"/>
    <property type="molecule type" value="Genomic_DNA"/>
</dbReference>
<evidence type="ECO:0000256" key="8">
    <source>
        <dbReference type="ARBA" id="ARBA00032554"/>
    </source>
</evidence>
<evidence type="ECO:0000256" key="4">
    <source>
        <dbReference type="ARBA" id="ARBA00022679"/>
    </source>
</evidence>
<feature type="domain" description="GHMP kinase C-terminal" evidence="11">
    <location>
        <begin position="194"/>
        <end position="260"/>
    </location>
</feature>
<evidence type="ECO:0000256" key="1">
    <source>
        <dbReference type="ARBA" id="ARBA00009684"/>
    </source>
</evidence>
<gene>
    <name evidence="9 12" type="primary">ispE</name>
    <name evidence="12" type="ORF">IAC43_02745</name>
</gene>
<keyword evidence="5 9" id="KW-0547">Nucleotide-binding</keyword>
<comment type="caution">
    <text evidence="12">The sequence shown here is derived from an EMBL/GenBank/DDBJ whole genome shotgun (WGS) entry which is preliminary data.</text>
</comment>
<dbReference type="PANTHER" id="PTHR43527">
    <property type="entry name" value="4-DIPHOSPHOCYTIDYL-2-C-METHYL-D-ERYTHRITOL KINASE, CHLOROPLASTIC"/>
    <property type="match status" value="1"/>
</dbReference>
<evidence type="ECO:0000256" key="5">
    <source>
        <dbReference type="ARBA" id="ARBA00022741"/>
    </source>
</evidence>
<dbReference type="SUPFAM" id="SSF54211">
    <property type="entry name" value="Ribosomal protein S5 domain 2-like"/>
    <property type="match status" value="1"/>
</dbReference>